<comment type="subunit">
    <text evidence="2">Interacts with ribosomal protein uL14 (rplN).</text>
</comment>
<comment type="similarity">
    <text evidence="1 2">Belongs to the Iojap/RsfS family.</text>
</comment>
<evidence type="ECO:0000313" key="3">
    <source>
        <dbReference type="EMBL" id="PWF27720.1"/>
    </source>
</evidence>
<dbReference type="GO" id="GO:0042256">
    <property type="term" value="P:cytosolic ribosome assembly"/>
    <property type="evidence" value="ECO:0007669"/>
    <property type="project" value="UniProtKB-UniRule"/>
</dbReference>
<dbReference type="PANTHER" id="PTHR21043:SF0">
    <property type="entry name" value="MITOCHONDRIAL ASSEMBLY OF RIBOSOMAL LARGE SUBUNIT PROTEIN 1"/>
    <property type="match status" value="1"/>
</dbReference>
<dbReference type="Proteomes" id="UP000245283">
    <property type="component" value="Unassembled WGS sequence"/>
</dbReference>
<dbReference type="GO" id="GO:0090071">
    <property type="term" value="P:negative regulation of ribosome biogenesis"/>
    <property type="evidence" value="ECO:0007669"/>
    <property type="project" value="UniProtKB-UniRule"/>
</dbReference>
<dbReference type="PANTHER" id="PTHR21043">
    <property type="entry name" value="IOJAP SUPERFAMILY ORTHOLOG"/>
    <property type="match status" value="1"/>
</dbReference>
<dbReference type="Gene3D" id="3.30.460.10">
    <property type="entry name" value="Beta Polymerase, domain 2"/>
    <property type="match status" value="1"/>
</dbReference>
<keyword evidence="2" id="KW-0678">Repressor</keyword>
<keyword evidence="4" id="KW-1185">Reference proteome</keyword>
<organism evidence="3 4">
    <name type="scientific">Ancrocorticia populi</name>
    <dbReference type="NCBI Taxonomy" id="2175228"/>
    <lineage>
        <taxon>Bacteria</taxon>
        <taxon>Bacillati</taxon>
        <taxon>Actinomycetota</taxon>
        <taxon>Actinomycetes</taxon>
        <taxon>Actinomycetales</taxon>
        <taxon>Actinomycetaceae</taxon>
        <taxon>Ancrocorticia</taxon>
    </lineage>
</organism>
<dbReference type="HAMAP" id="MF_01477">
    <property type="entry name" value="Iojap_RsfS"/>
    <property type="match status" value="1"/>
</dbReference>
<comment type="function">
    <text evidence="2">Functions as a ribosomal silencing factor. Interacts with ribosomal protein uL14 (rplN), blocking formation of intersubunit bridge B8. Prevents association of the 30S and 50S ribosomal subunits and the formation of functional ribosomes, thus repressing translation.</text>
</comment>
<dbReference type="NCBIfam" id="TIGR00090">
    <property type="entry name" value="rsfS_iojap_ybeB"/>
    <property type="match status" value="1"/>
</dbReference>
<dbReference type="Pfam" id="PF02410">
    <property type="entry name" value="RsfS"/>
    <property type="match status" value="1"/>
</dbReference>
<dbReference type="InterPro" id="IPR043519">
    <property type="entry name" value="NT_sf"/>
</dbReference>
<dbReference type="SUPFAM" id="SSF81301">
    <property type="entry name" value="Nucleotidyltransferase"/>
    <property type="match status" value="1"/>
</dbReference>
<dbReference type="EMBL" id="QETB01000001">
    <property type="protein sequence ID" value="PWF27720.1"/>
    <property type="molecule type" value="Genomic_DNA"/>
</dbReference>
<dbReference type="GO" id="GO:0017148">
    <property type="term" value="P:negative regulation of translation"/>
    <property type="evidence" value="ECO:0007669"/>
    <property type="project" value="UniProtKB-UniRule"/>
</dbReference>
<dbReference type="AlphaFoldDB" id="A0A2V1KBQ9"/>
<dbReference type="OrthoDB" id="9793681at2"/>
<evidence type="ECO:0000313" key="4">
    <source>
        <dbReference type="Proteomes" id="UP000245283"/>
    </source>
</evidence>
<accession>A0A2V1KBQ9</accession>
<keyword evidence="2" id="KW-0810">Translation regulation</keyword>
<gene>
    <name evidence="2 3" type="primary">rsfS</name>
    <name evidence="3" type="ORF">DD236_04950</name>
</gene>
<dbReference type="RefSeq" id="WP_109093215.1">
    <property type="nucleotide sequence ID" value="NZ_CAMELQ010000066.1"/>
</dbReference>
<dbReference type="InterPro" id="IPR004394">
    <property type="entry name" value="Iojap/RsfS/C7orf30"/>
</dbReference>
<comment type="subcellular location">
    <subcellularLocation>
        <location evidence="2">Cytoplasm</location>
    </subcellularLocation>
</comment>
<sequence>MAASEEIVELARGAALKAAEIKPTSITAIDVSERLILTEVFLVISAGSQPQMRGLVDAVDRAMHEAGEKLRRREGFEAEMHWVLLDYGDLIVHIQLDEDREFYALEKLWGDCPQIDLGVDLRADSVSEGNDDEVPSTLDRLLAGSDAEEDFEAGSDQ</sequence>
<name>A0A2V1KBQ9_9ACTO</name>
<evidence type="ECO:0000256" key="1">
    <source>
        <dbReference type="ARBA" id="ARBA00010574"/>
    </source>
</evidence>
<keyword evidence="2" id="KW-0963">Cytoplasm</keyword>
<dbReference type="GO" id="GO:0043023">
    <property type="term" value="F:ribosomal large subunit binding"/>
    <property type="evidence" value="ECO:0007669"/>
    <property type="project" value="TreeGrafter"/>
</dbReference>
<proteinExistence type="inferred from homology"/>
<reference evidence="4" key="1">
    <citation type="submission" date="2018-05" db="EMBL/GenBank/DDBJ databases">
        <authorList>
            <person name="Li Y."/>
        </authorList>
    </citation>
    <scope>NUCLEOTIDE SEQUENCE [LARGE SCALE GENOMIC DNA]</scope>
    <source>
        <strain evidence="4">sk1b4</strain>
    </source>
</reference>
<comment type="caution">
    <text evidence="3">The sequence shown here is derived from an EMBL/GenBank/DDBJ whole genome shotgun (WGS) entry which is preliminary data.</text>
</comment>
<protein>
    <recommendedName>
        <fullName evidence="2">Ribosomal silencing factor RsfS</fullName>
    </recommendedName>
</protein>
<evidence type="ECO:0000256" key="2">
    <source>
        <dbReference type="HAMAP-Rule" id="MF_01477"/>
    </source>
</evidence>
<dbReference type="GO" id="GO:0005737">
    <property type="term" value="C:cytoplasm"/>
    <property type="evidence" value="ECO:0007669"/>
    <property type="project" value="UniProtKB-SubCell"/>
</dbReference>